<dbReference type="Proteomes" id="UP000721415">
    <property type="component" value="Unassembled WGS sequence"/>
</dbReference>
<keyword evidence="2" id="KW-0732">Signal</keyword>
<dbReference type="RefSeq" id="WP_197114920.1">
    <property type="nucleotide sequence ID" value="NZ_JACBXQ010000002.1"/>
</dbReference>
<dbReference type="EMBL" id="JACBXQ010000002">
    <property type="protein sequence ID" value="MBG9985997.1"/>
    <property type="molecule type" value="Genomic_DNA"/>
</dbReference>
<protein>
    <submittedName>
        <fullName evidence="3">DUF1002 domain-containing protein</fullName>
    </submittedName>
</protein>
<keyword evidence="1" id="KW-0175">Coiled coil</keyword>
<feature type="signal peptide" evidence="2">
    <location>
        <begin position="1"/>
        <end position="20"/>
    </location>
</feature>
<evidence type="ECO:0000313" key="3">
    <source>
        <dbReference type="EMBL" id="MBG9985997.1"/>
    </source>
</evidence>
<evidence type="ECO:0000313" key="4">
    <source>
        <dbReference type="Proteomes" id="UP000721415"/>
    </source>
</evidence>
<feature type="coiled-coil region" evidence="1">
    <location>
        <begin position="157"/>
        <end position="213"/>
    </location>
</feature>
<proteinExistence type="predicted"/>
<comment type="caution">
    <text evidence="3">The sequence shown here is derived from an EMBL/GenBank/DDBJ whole genome shotgun (WGS) entry which is preliminary data.</text>
</comment>
<keyword evidence="4" id="KW-1185">Reference proteome</keyword>
<accession>A0ABS0LPU1</accession>
<dbReference type="InterPro" id="IPR009343">
    <property type="entry name" value="DUF1002"/>
</dbReference>
<feature type="chain" id="PRO_5046776736" evidence="2">
    <location>
        <begin position="21"/>
        <end position="385"/>
    </location>
</feature>
<sequence>MKKFLLSLLSLSLFAPTVFAQEQESFMSVGNSLSEEQITELKSIFEAEDIPEENTLTIDGEIINKYLNDGSSDKDGVYSSSFVTMLPEGSGLTVVIKTPDNITKVNKKTYENAAISAGAKDAIIQIGSTTPVSGEGALAGVYEIFSQAGLELDKEDIQTAEQQIKIEQLLAEETELTEQEIATVVAKINIEVIDVLEENEEASEQEIEDAIVSFLKKNDHDFEAKTTEAIIEHGIGFSKSSVALDPATKKSLLSNIPSDNQNVGQKFEQGNIAAEISDVYLTEKRNEYADQTYENVLILEYTLFNNSDKEYYTGNEFTLYVDGAKADNYLLLDSSFDSVSAGRQVDCKIAFGFDGPTDNMELELKDTLDYEGDPVIIPLENIEKK</sequence>
<evidence type="ECO:0000256" key="1">
    <source>
        <dbReference type="SAM" id="Coils"/>
    </source>
</evidence>
<reference evidence="3 4" key="1">
    <citation type="submission" date="2020-07" db="EMBL/GenBank/DDBJ databases">
        <title>Facklamia lactis sp. nov., isolated from raw milk.</title>
        <authorList>
            <person name="Doll E.V."/>
            <person name="Huptas C."/>
            <person name="Staib L."/>
            <person name="Wenning M."/>
            <person name="Scherer S."/>
        </authorList>
    </citation>
    <scope>NUCLEOTIDE SEQUENCE [LARGE SCALE GENOMIC DNA]</scope>
    <source>
        <strain evidence="3 4">DSM 111018</strain>
    </source>
</reference>
<name>A0ABS0LPU1_9LACT</name>
<dbReference type="Pfam" id="PF06207">
    <property type="entry name" value="DUF1002"/>
    <property type="match status" value="1"/>
</dbReference>
<gene>
    <name evidence="3" type="ORF">HZY91_03705</name>
</gene>
<organism evidence="3 4">
    <name type="scientific">Facklamia lactis</name>
    <dbReference type="NCBI Taxonomy" id="2749967"/>
    <lineage>
        <taxon>Bacteria</taxon>
        <taxon>Bacillati</taxon>
        <taxon>Bacillota</taxon>
        <taxon>Bacilli</taxon>
        <taxon>Lactobacillales</taxon>
        <taxon>Aerococcaceae</taxon>
        <taxon>Facklamia</taxon>
    </lineage>
</organism>
<evidence type="ECO:0000256" key="2">
    <source>
        <dbReference type="SAM" id="SignalP"/>
    </source>
</evidence>